<evidence type="ECO:0000256" key="8">
    <source>
        <dbReference type="SAM" id="MobiDB-lite"/>
    </source>
</evidence>
<reference evidence="11" key="1">
    <citation type="submission" date="2020-07" db="EMBL/GenBank/DDBJ databases">
        <title>Clarias magur genome sequencing, assembly and annotation.</title>
        <authorList>
            <person name="Kushwaha B."/>
            <person name="Kumar R."/>
            <person name="Das P."/>
            <person name="Joshi C.G."/>
            <person name="Kumar D."/>
            <person name="Nagpure N.S."/>
            <person name="Pandey M."/>
            <person name="Agarwal S."/>
            <person name="Srivastava S."/>
            <person name="Singh M."/>
            <person name="Sahoo L."/>
            <person name="Jayasankar P."/>
            <person name="Meher P.K."/>
            <person name="Koringa P.G."/>
            <person name="Iquebal M.A."/>
            <person name="Das S.P."/>
            <person name="Bit A."/>
            <person name="Patnaik S."/>
            <person name="Patel N."/>
            <person name="Shah T.M."/>
            <person name="Hinsu A."/>
            <person name="Jena J.K."/>
        </authorList>
    </citation>
    <scope>NUCLEOTIDE SEQUENCE</scope>
    <source>
        <strain evidence="11">CIFAMagur01</strain>
        <tissue evidence="11">Testis</tissue>
    </source>
</reference>
<dbReference type="InterPro" id="IPR029028">
    <property type="entry name" value="Alpha/beta_knot_MTases"/>
</dbReference>
<dbReference type="Gene3D" id="1.20.1070.10">
    <property type="entry name" value="Rhodopsin 7-helix transmembrane proteins"/>
    <property type="match status" value="1"/>
</dbReference>
<evidence type="ECO:0000256" key="5">
    <source>
        <dbReference type="ARBA" id="ARBA00022989"/>
    </source>
</evidence>
<dbReference type="GO" id="GO:0000165">
    <property type="term" value="P:MAPK cascade"/>
    <property type="evidence" value="ECO:0007669"/>
    <property type="project" value="InterPro"/>
</dbReference>
<proteinExistence type="inferred from homology"/>
<evidence type="ECO:0000256" key="3">
    <source>
        <dbReference type="ARBA" id="ARBA00022679"/>
    </source>
</evidence>
<sequence>MMCVRECQTDTLDKLFSLVLPAFSGRSDRSEVDIGVAVEVLAVLLSGFSSNTALTKKSLSCTLGSVKELSDTWVSKIIVRIWCTCLSSLNPEMRSDILYYLWVDLLGWYEREPSDMVTSRLLLCLTALSDFLFSPDQTASNPLMSNPFFRVVQAGLVHKDTVSRKRALYLLNRCLSMAEARNADLNMCEKDFFFKWRVEQRSVLQEFWKAYALVLETLEEYQIHVIRPVLSRIDTLVQTTSAGTQGGELIHPSWLLCVYQRMFHSENKAVIKEGVTHLLGLQMLRDPAFAFAFSQFVVGPLVDVLAEISLYHRSAEQTVGECPEVGLKLQNFMVMFFSSLPEDTQGSVLLQILERLNSRRWSSVPLLFLSQTLSCLSPCPLLKTDGLHILREVLGCTMVTHHVLLRGAIQCFLLETVLRLSDVSEVSLDELFGFLSHFRAEESLCPGSKIWEKVCDWLMVNEAAFQPASTSTSVSPQKVSVHSYHLLRAFLTIPVTADQADRLPVEGDAELLARALLLSATLDWRRREKHRPGGMGLEELFSPLLDILQRLNTSVYLPVCKIDKCLQLMLRLLLLLGKYVEKSSVNEDKMVVALTQLLLGVAEPVQGYILRRLSGDLQEFSDIGRANLYLSLLRELIKTYIKVPSYGSNLQKNYVSRLTINCVRLLNEPSEENPSVAGQVQKAVSMATLALLCELADKCLFDFQSEAVRSLCSLTAYFCPSSPTTQCFNQTLLKPSSTADVSSCPYGDLLLRDWSKVVAFFLRDQWTCLSFLQKFAETHRAAEAFQASIEALSLLPSDLVLPVLDFMCAGLPQVVHEEALCVQGVSVSWRLVHSLNTNAHDFWSVLRAFVRLAFHRCFLELQDVQSHKITGCIQQVKHDLIELSQAKLGVLNVLIQHCCSTWLSSDPNNDTDTVLQSALNHLDILTEACIYGPIYRRDQRLLQEVQTYVEQLGEELAANVVINSWDRDDQFPRLCVLAFLSHLEPSNSLHQRLMENLVQCLLKKDKDISKSKVRYYSNSMQHRIKNRVWQTLLFLLPKLRTEFVIEYVFGLVCEAAFGNNQPSVKYLIEWALILILHQNPSQIERLWGCFNVDQEKTRTSICTFLSVLVHLGILLPKLENKARQWQKAVEVILLRCFSHNFTVRLYALLALKRVWGLEGVRCLAEKEECSSGSLQGLATVVEACLHQAEVMQNTGNAVKNWSRIQEHFFFSVFHPLHDYSLETIFHAFPILSEMSEDECIPIWKFEKLVDFKHISSLPLKNAGRELKEFKPGDWIQQDRGELEQEERWVDVQKKIAPWSLNVEDVEPDLVAQQRGARLGKPTTALLVVASLIDKPTNLGGLCRTCEIFGASALVLGGLHHVGDKQFQALSVSSELWLPLMEVKPMDLAGFLQMKQRQGYSIIGVEQTVNSQSLQNYRFPEKTLLLLGNEREGIPVDLLQLLDTCVEIPQQGVTRSLNVHDLCLYVGYTSSVYCSASVLTLAAIALDRYYSIVDCLRYNSRCTLWRTCAAVLWIWLQAVITSCPPLLGWSNISFVSPMYSCAVNWASSPSYTVFMAALCFFLPATVILFCYVKIVRVAQHHAQRIHSLQQHFQHSKGHPVSSPFETSHQYSTVDLEVHDPSRLVYYVSRSFVSESQFDVPRPNTDLTGDSVSQIDGKSSSRHNRGCLHTFLAHLQNPSMLQNSQPQQHGVVRLFIVIAAFFLCWTPYIGVALVQATETALSQSASQVPPAAVTFSYWLVLFNSDINPLLYALLSKRFQGALRNLRKKIQTRPIDSPKNVSQLRSKAEELWDELSQEEDGLYSASPPCTPRQMKRMSDKRLRSNQNRSVGRSPVKEKTVSGPSTQRVQEGATPYEYTEEFSSKQGKKQRSNLRSNERDKKKTFESSFMLGSFSKSGSFTTVNMDPRKPYLSLGPVTMSHSLPRTHRQTSRTDCPADRLKFFETLRLLLKLTSMSSKKKEKEQRGLENTAFMGQNNEVIWLELQAWHARRSITDQDLFLFTARKAIPDIINKVLHFKVDYSSLTTPETRLGAAVHRNCCSERNNYGTCPGSWLEVDATALLGPGTTCKEHLQRQRLAFEQVNGVMGLLESVEALYPSLQTLQRDYEKYAARDFQGRVQALCLWLNITQDLNQKLRVMGTVLGLGDLSNIGWPVFEIPSPRCSHENDCEDDNEENDSTPTSTAHTEEHGREEEWIKGDPITCFPSPFTQPLTEDLFPVCSNEIQCCPTSIYRPFVDKALKQMGLRKLILRLHKLMDRSLKRSRTALLSHMPAQELSEVPDCSLLNSDYLPELSRHLSGYLEEESASGRVSCVELQNMDLPSFRPAFLVLCRVLLNVIHECLKLRLEQRPAGKPSLLSIKQLVRECKEVLKGGLLMKQYYQFMLRGIISDSQGLQTKANIDEFEEDLHQMLEVYFGYMRSWIEMLQQLPQASHSLKNLLEEEWNFTKVITPYIRGGEAQSGKLFCDIAGMLLRSTGDFLDTGLQKSCDEFWESADGSTALDEIRRSVIETSRSLKELFHEARERASKALGFAKMLRKDLEIAADFILASGVSCILHALKQKNYVKVYIPGLEELQVFVPCGLMEQRLTILQLLNAAAGKECSKEPDEIPEDEAFLLMSKHGAGDVDAETSWASWDGSMVKLVPQMETADTLKAMKVENMLLIVMQSGHLVAQRKAFQQSMGELLTLRREQTSSQPLIAKALEQLKNEALNLCSKINSAIDHVEYMFTSEFEAEVEESESVTLQQYYREAMIQGYNFAFEYHKEVVRLMSGEFRQRIGERYIAFARKWMNYVLTKCESGRGTRPRWATQGFDFLQAIEPVFISALPEDDFLSLQALMNECIGHVIGKPHSPVSGLYLVPRNSPRPVKVPRCHSDPPNPSLFIPNTEGASVHENDRLSSVAAELHFRSLSRHSSPTEDRE</sequence>
<dbReference type="InterPro" id="IPR016024">
    <property type="entry name" value="ARM-type_fold"/>
</dbReference>
<evidence type="ECO:0000256" key="1">
    <source>
        <dbReference type="ARBA" id="ARBA00004370"/>
    </source>
</evidence>
<dbReference type="InterPro" id="IPR056921">
    <property type="entry name" value="TARBP1_dom"/>
</dbReference>
<dbReference type="GO" id="GO:0004930">
    <property type="term" value="F:G protein-coupled receptor activity"/>
    <property type="evidence" value="ECO:0007669"/>
    <property type="project" value="UniProtKB-KW"/>
</dbReference>
<feature type="transmembrane region" description="Helical" evidence="9">
    <location>
        <begin position="1549"/>
        <end position="1571"/>
    </location>
</feature>
<keyword evidence="7" id="KW-0297">G-protein coupled receptor</keyword>
<feature type="transmembrane region" description="Helical" evidence="9">
    <location>
        <begin position="1464"/>
        <end position="1485"/>
    </location>
</feature>
<evidence type="ECO:0000256" key="6">
    <source>
        <dbReference type="ARBA" id="ARBA00023136"/>
    </source>
</evidence>
<dbReference type="SUPFAM" id="SSF81321">
    <property type="entry name" value="Family A G protein-coupled receptor-like"/>
    <property type="match status" value="1"/>
</dbReference>
<feature type="domain" description="G-protein coupled receptors family 1 profile" evidence="10">
    <location>
        <begin position="1461"/>
        <end position="1749"/>
    </location>
</feature>
<keyword evidence="2 11" id="KW-0489">Methyltransferase</keyword>
<dbReference type="InterPro" id="IPR045801">
    <property type="entry name" value="MEKK4_N"/>
</dbReference>
<gene>
    <name evidence="11" type="primary">tarbp1</name>
    <name evidence="11" type="ORF">DAT39_022068</name>
</gene>
<dbReference type="InterPro" id="IPR044748">
    <property type="entry name" value="Trm3/TARBP1_C"/>
</dbReference>
<comment type="caution">
    <text evidence="11">The sequence shown here is derived from an EMBL/GenBank/DDBJ whole genome shotgun (WGS) entry which is preliminary data.</text>
</comment>
<evidence type="ECO:0000256" key="9">
    <source>
        <dbReference type="SAM" id="Phobius"/>
    </source>
</evidence>
<keyword evidence="7" id="KW-0807">Transducer</keyword>
<evidence type="ECO:0000259" key="10">
    <source>
        <dbReference type="PROSITE" id="PS50262"/>
    </source>
</evidence>
<dbReference type="PANTHER" id="PTHR12029">
    <property type="entry name" value="RNA METHYLTRANSFERASE"/>
    <property type="match status" value="1"/>
</dbReference>
<name>A0A8J4U1R8_CLAMG</name>
<feature type="transmembrane region" description="Helical" evidence="9">
    <location>
        <begin position="1506"/>
        <end position="1529"/>
    </location>
</feature>
<dbReference type="Pfam" id="PF19431">
    <property type="entry name" value="MEKK4_N"/>
    <property type="match status" value="1"/>
</dbReference>
<dbReference type="GO" id="GO:0030488">
    <property type="term" value="P:tRNA methylation"/>
    <property type="evidence" value="ECO:0007669"/>
    <property type="project" value="InterPro"/>
</dbReference>
<feature type="region of interest" description="Disordered" evidence="8">
    <location>
        <begin position="2159"/>
        <end position="2188"/>
    </location>
</feature>
<feature type="compositionally biased region" description="Acidic residues" evidence="8">
    <location>
        <begin position="2163"/>
        <end position="2172"/>
    </location>
</feature>
<keyword evidence="4 7" id="KW-0812">Transmembrane</keyword>
<dbReference type="InterPro" id="IPR045330">
    <property type="entry name" value="TRM3/TARBP1"/>
</dbReference>
<dbReference type="CDD" id="cd18091">
    <property type="entry name" value="SpoU-like_TRM3-like"/>
    <property type="match status" value="1"/>
</dbReference>
<evidence type="ECO:0000256" key="7">
    <source>
        <dbReference type="RuleBase" id="RU000688"/>
    </source>
</evidence>
<dbReference type="PROSITE" id="PS00237">
    <property type="entry name" value="G_PROTEIN_RECEP_F1_1"/>
    <property type="match status" value="1"/>
</dbReference>
<keyword evidence="5 9" id="KW-1133">Transmembrane helix</keyword>
<dbReference type="GO" id="GO:0003723">
    <property type="term" value="F:RNA binding"/>
    <property type="evidence" value="ECO:0007669"/>
    <property type="project" value="InterPro"/>
</dbReference>
<dbReference type="GO" id="GO:0016423">
    <property type="term" value="F:tRNA (guanine) methyltransferase activity"/>
    <property type="evidence" value="ECO:0007669"/>
    <property type="project" value="InterPro"/>
</dbReference>
<dbReference type="PANTHER" id="PTHR12029:SF11">
    <property type="entry name" value="METHYLTRANSFERASE TARBP1-RELATED"/>
    <property type="match status" value="1"/>
</dbReference>
<organism evidence="11 12">
    <name type="scientific">Clarias magur</name>
    <name type="common">Asian catfish</name>
    <name type="synonym">Macropteronotus magur</name>
    <dbReference type="NCBI Taxonomy" id="1594786"/>
    <lineage>
        <taxon>Eukaryota</taxon>
        <taxon>Metazoa</taxon>
        <taxon>Chordata</taxon>
        <taxon>Craniata</taxon>
        <taxon>Vertebrata</taxon>
        <taxon>Euteleostomi</taxon>
        <taxon>Actinopterygii</taxon>
        <taxon>Neopterygii</taxon>
        <taxon>Teleostei</taxon>
        <taxon>Ostariophysi</taxon>
        <taxon>Siluriformes</taxon>
        <taxon>Clariidae</taxon>
        <taxon>Clarias</taxon>
    </lineage>
</organism>
<protein>
    <submittedName>
        <fullName evidence="11">Putative methyltransferase TARBP1</fullName>
    </submittedName>
</protein>
<dbReference type="PROSITE" id="PS50262">
    <property type="entry name" value="G_PROTEIN_RECEP_F1_2"/>
    <property type="match status" value="1"/>
</dbReference>
<keyword evidence="3" id="KW-0808">Transferase</keyword>
<keyword evidence="7" id="KW-0675">Receptor</keyword>
<comment type="subcellular location">
    <subcellularLocation>
        <location evidence="1">Membrane</location>
    </subcellularLocation>
</comment>
<feature type="non-terminal residue" evidence="11">
    <location>
        <position position="2913"/>
    </location>
</feature>
<dbReference type="Pfam" id="PF00588">
    <property type="entry name" value="SpoU_methylase"/>
    <property type="match status" value="1"/>
</dbReference>
<dbReference type="InterPro" id="IPR000276">
    <property type="entry name" value="GPCR_Rhodpsn"/>
</dbReference>
<evidence type="ECO:0000313" key="12">
    <source>
        <dbReference type="Proteomes" id="UP000727407"/>
    </source>
</evidence>
<comment type="similarity">
    <text evidence="7">Belongs to the G-protein coupled receptor 1 family.</text>
</comment>
<evidence type="ECO:0000256" key="2">
    <source>
        <dbReference type="ARBA" id="ARBA00022603"/>
    </source>
</evidence>
<dbReference type="OrthoDB" id="1043025at2759"/>
<dbReference type="Pfam" id="PF25050">
    <property type="entry name" value="TARBP1"/>
    <property type="match status" value="1"/>
</dbReference>
<dbReference type="CDD" id="cd00637">
    <property type="entry name" value="7tm_classA_rhodopsin-like"/>
    <property type="match status" value="1"/>
</dbReference>
<dbReference type="EMBL" id="QNUK01001044">
    <property type="protein sequence ID" value="KAF5888002.1"/>
    <property type="molecule type" value="Genomic_DNA"/>
</dbReference>
<dbReference type="Proteomes" id="UP000727407">
    <property type="component" value="Unassembled WGS sequence"/>
</dbReference>
<dbReference type="SUPFAM" id="SSF75217">
    <property type="entry name" value="alpha/beta knot"/>
    <property type="match status" value="1"/>
</dbReference>
<accession>A0A8J4U1R8</accession>
<dbReference type="Pfam" id="PF00001">
    <property type="entry name" value="7tm_1"/>
    <property type="match status" value="1"/>
</dbReference>
<keyword evidence="12" id="KW-1185">Reference proteome</keyword>
<dbReference type="SUPFAM" id="SSF48371">
    <property type="entry name" value="ARM repeat"/>
    <property type="match status" value="2"/>
</dbReference>
<keyword evidence="6 9" id="KW-0472">Membrane</keyword>
<dbReference type="GO" id="GO:0016020">
    <property type="term" value="C:membrane"/>
    <property type="evidence" value="ECO:0007669"/>
    <property type="project" value="UniProtKB-SubCell"/>
</dbReference>
<evidence type="ECO:0000313" key="11">
    <source>
        <dbReference type="EMBL" id="KAF5888002.1"/>
    </source>
</evidence>
<dbReference type="InterPro" id="IPR001537">
    <property type="entry name" value="SpoU_MeTrfase"/>
</dbReference>
<feature type="transmembrane region" description="Helical" evidence="9">
    <location>
        <begin position="1688"/>
        <end position="1713"/>
    </location>
</feature>
<feature type="region of interest" description="Disordered" evidence="8">
    <location>
        <begin position="1795"/>
        <end position="1877"/>
    </location>
</feature>
<evidence type="ECO:0000256" key="4">
    <source>
        <dbReference type="ARBA" id="ARBA00022692"/>
    </source>
</evidence>
<dbReference type="PRINTS" id="PR00237">
    <property type="entry name" value="GPCRRHODOPSN"/>
</dbReference>
<dbReference type="InterPro" id="IPR017452">
    <property type="entry name" value="GPCR_Rhodpsn_7TM"/>
</dbReference>